<feature type="domain" description="DEAD-box helicase OB fold" evidence="7">
    <location>
        <begin position="97"/>
        <end position="173"/>
    </location>
</feature>
<keyword evidence="4" id="KW-0547">Nucleotide-binding</keyword>
<accession>A0A6V7WL27</accession>
<dbReference type="PANTHER" id="PTHR18934">
    <property type="entry name" value="ATP-DEPENDENT RNA HELICASE"/>
    <property type="match status" value="1"/>
</dbReference>
<comment type="catalytic activity">
    <reaction evidence="6">
        <text>ATP + H2O = ADP + phosphate + H(+)</text>
        <dbReference type="Rhea" id="RHEA:13065"/>
        <dbReference type="ChEBI" id="CHEBI:15377"/>
        <dbReference type="ChEBI" id="CHEBI:15378"/>
        <dbReference type="ChEBI" id="CHEBI:30616"/>
        <dbReference type="ChEBI" id="CHEBI:43474"/>
        <dbReference type="ChEBI" id="CHEBI:456216"/>
        <dbReference type="EC" id="3.6.4.13"/>
    </reaction>
</comment>
<evidence type="ECO:0000259" key="7">
    <source>
        <dbReference type="Pfam" id="PF07717"/>
    </source>
</evidence>
<evidence type="ECO:0000256" key="3">
    <source>
        <dbReference type="ARBA" id="ARBA00022801"/>
    </source>
</evidence>
<dbReference type="InterPro" id="IPR027417">
    <property type="entry name" value="P-loop_NTPase"/>
</dbReference>
<dbReference type="EC" id="3.6.4.13" evidence="1"/>
<dbReference type="EMBL" id="CAJEWN010000648">
    <property type="protein sequence ID" value="CAD2187635.1"/>
    <property type="molecule type" value="Genomic_DNA"/>
</dbReference>
<evidence type="ECO:0000256" key="6">
    <source>
        <dbReference type="ARBA" id="ARBA00047984"/>
    </source>
</evidence>
<dbReference type="PANTHER" id="PTHR18934:SF109">
    <property type="entry name" value="ATP-DEPENDENT RNA HELICASE DHX15 HOMOLOG"/>
    <property type="match status" value="1"/>
</dbReference>
<dbReference type="GO" id="GO:0003724">
    <property type="term" value="F:RNA helicase activity"/>
    <property type="evidence" value="ECO:0007669"/>
    <property type="project" value="UniProtKB-EC"/>
</dbReference>
<keyword evidence="4" id="KW-0347">Helicase</keyword>
<evidence type="ECO:0000313" key="8">
    <source>
        <dbReference type="EMBL" id="CAD2187635.1"/>
    </source>
</evidence>
<dbReference type="GO" id="GO:0003723">
    <property type="term" value="F:RNA binding"/>
    <property type="evidence" value="ECO:0007669"/>
    <property type="project" value="TreeGrafter"/>
</dbReference>
<keyword evidence="2" id="KW-0507">mRNA processing</keyword>
<keyword evidence="3" id="KW-0378">Hydrolase</keyword>
<dbReference type="GO" id="GO:0016787">
    <property type="term" value="F:hydrolase activity"/>
    <property type="evidence" value="ECO:0007669"/>
    <property type="project" value="UniProtKB-KW"/>
</dbReference>
<evidence type="ECO:0000313" key="9">
    <source>
        <dbReference type="Proteomes" id="UP000580250"/>
    </source>
</evidence>
<dbReference type="InterPro" id="IPR011709">
    <property type="entry name" value="DEAD-box_helicase_OB_fold"/>
</dbReference>
<dbReference type="Pfam" id="PF07717">
    <property type="entry name" value="OB_NTP_bind"/>
    <property type="match status" value="1"/>
</dbReference>
<gene>
    <name evidence="8" type="ORF">MENT_LOCUS40232</name>
</gene>
<dbReference type="Proteomes" id="UP000580250">
    <property type="component" value="Unassembled WGS sequence"/>
</dbReference>
<sequence length="198" mass="23177">MLSVPQCFVRPNEIKKQADEAKARFAHIDGDHLTLLNVYHAFKQSRDDPQWCYQNFINFRSLKNADDVRTQLARIMDKFNLKRVSADFNSRDYYINIRKALVAGFFMQVAHLERSGHYVTIKDNQIVNLHPSSVLDHKPEWALYNEFVLTTKNYIRTVTDVRPEWLIQIAPQYYDVNSFPEGSDARRKLNAIIAASRQ</sequence>
<comment type="caution">
    <text evidence="8">The sequence shown here is derived from an EMBL/GenBank/DDBJ whole genome shotgun (WGS) entry which is preliminary data.</text>
</comment>
<dbReference type="GO" id="GO:0006397">
    <property type="term" value="P:mRNA processing"/>
    <property type="evidence" value="ECO:0007669"/>
    <property type="project" value="UniProtKB-KW"/>
</dbReference>
<name>A0A6V7WL27_MELEN</name>
<organism evidence="8 9">
    <name type="scientific">Meloidogyne enterolobii</name>
    <name type="common">Root-knot nematode worm</name>
    <name type="synonym">Meloidogyne mayaguensis</name>
    <dbReference type="NCBI Taxonomy" id="390850"/>
    <lineage>
        <taxon>Eukaryota</taxon>
        <taxon>Metazoa</taxon>
        <taxon>Ecdysozoa</taxon>
        <taxon>Nematoda</taxon>
        <taxon>Chromadorea</taxon>
        <taxon>Rhabditida</taxon>
        <taxon>Tylenchina</taxon>
        <taxon>Tylenchomorpha</taxon>
        <taxon>Tylenchoidea</taxon>
        <taxon>Meloidogynidae</taxon>
        <taxon>Meloidogyninae</taxon>
        <taxon>Meloidogyne</taxon>
    </lineage>
</organism>
<evidence type="ECO:0000256" key="4">
    <source>
        <dbReference type="ARBA" id="ARBA00022806"/>
    </source>
</evidence>
<protein>
    <recommendedName>
        <fullName evidence="1">RNA helicase</fullName>
        <ecNumber evidence="1">3.6.4.13</ecNumber>
    </recommendedName>
</protein>
<proteinExistence type="predicted"/>
<keyword evidence="4" id="KW-0067">ATP-binding</keyword>
<dbReference type="GO" id="GO:0005681">
    <property type="term" value="C:spliceosomal complex"/>
    <property type="evidence" value="ECO:0007669"/>
    <property type="project" value="TreeGrafter"/>
</dbReference>
<evidence type="ECO:0000256" key="2">
    <source>
        <dbReference type="ARBA" id="ARBA00022664"/>
    </source>
</evidence>
<evidence type="ECO:0000256" key="1">
    <source>
        <dbReference type="ARBA" id="ARBA00012552"/>
    </source>
</evidence>
<evidence type="ECO:0000256" key="5">
    <source>
        <dbReference type="ARBA" id="ARBA00023187"/>
    </source>
</evidence>
<dbReference type="SUPFAM" id="SSF52540">
    <property type="entry name" value="P-loop containing nucleoside triphosphate hydrolases"/>
    <property type="match status" value="1"/>
</dbReference>
<dbReference type="OrthoDB" id="10253254at2759"/>
<keyword evidence="5" id="KW-0508">mRNA splicing</keyword>
<dbReference type="AlphaFoldDB" id="A0A6V7WL27"/>
<reference evidence="8 9" key="1">
    <citation type="submission" date="2020-08" db="EMBL/GenBank/DDBJ databases">
        <authorList>
            <person name="Koutsovoulos G."/>
            <person name="Danchin GJ E."/>
        </authorList>
    </citation>
    <scope>NUCLEOTIDE SEQUENCE [LARGE SCALE GENOMIC DNA]</scope>
</reference>
<dbReference type="GO" id="GO:0008380">
    <property type="term" value="P:RNA splicing"/>
    <property type="evidence" value="ECO:0007669"/>
    <property type="project" value="UniProtKB-KW"/>
</dbReference>